<dbReference type="EMBL" id="FOSQ01000003">
    <property type="protein sequence ID" value="SFK51325.1"/>
    <property type="molecule type" value="Genomic_DNA"/>
</dbReference>
<accession>A0A1I4A4Q7</accession>
<dbReference type="AlphaFoldDB" id="A0A1I4A4Q7"/>
<protein>
    <submittedName>
        <fullName evidence="2">Transcriptional regulator, contains XRE-family HTH domain</fullName>
    </submittedName>
</protein>
<proteinExistence type="predicted"/>
<dbReference type="STRING" id="1123062.SAMN02745775_103140"/>
<organism evidence="2 3">
    <name type="scientific">Falsiroseomonas stagni DSM 19981</name>
    <dbReference type="NCBI Taxonomy" id="1123062"/>
    <lineage>
        <taxon>Bacteria</taxon>
        <taxon>Pseudomonadati</taxon>
        <taxon>Pseudomonadota</taxon>
        <taxon>Alphaproteobacteria</taxon>
        <taxon>Acetobacterales</taxon>
        <taxon>Roseomonadaceae</taxon>
        <taxon>Falsiroseomonas</taxon>
    </lineage>
</organism>
<dbReference type="SMART" id="SM00530">
    <property type="entry name" value="HTH_XRE"/>
    <property type="match status" value="1"/>
</dbReference>
<reference evidence="2 3" key="1">
    <citation type="submission" date="2016-10" db="EMBL/GenBank/DDBJ databases">
        <authorList>
            <person name="de Groot N.N."/>
        </authorList>
    </citation>
    <scope>NUCLEOTIDE SEQUENCE [LARGE SCALE GENOMIC DNA]</scope>
    <source>
        <strain evidence="2 3">DSM 19981</strain>
    </source>
</reference>
<dbReference type="GO" id="GO:0003677">
    <property type="term" value="F:DNA binding"/>
    <property type="evidence" value="ECO:0007669"/>
    <property type="project" value="InterPro"/>
</dbReference>
<feature type="domain" description="HTH cro/C1-type" evidence="1">
    <location>
        <begin position="30"/>
        <end position="88"/>
    </location>
</feature>
<sequence>MQGGGAPLRARSVQGGGAPLRAMTPFGARLRALRRARRVTLKDMAAALQVSSAYLSALEHGHRGRPSAGLVHQVNEFFGLIWDEAEELSELAKLSHPKVTLDTGGLTPEATALANRLADTIHRLTPQTVAAMHALLDREAPSEKPRLRRAAGR</sequence>
<evidence type="ECO:0000259" key="1">
    <source>
        <dbReference type="PROSITE" id="PS50943"/>
    </source>
</evidence>
<dbReference type="PROSITE" id="PS50943">
    <property type="entry name" value="HTH_CROC1"/>
    <property type="match status" value="1"/>
</dbReference>
<name>A0A1I4A4Q7_9PROT</name>
<dbReference type="InterPro" id="IPR001387">
    <property type="entry name" value="Cro/C1-type_HTH"/>
</dbReference>
<keyword evidence="3" id="KW-1185">Reference proteome</keyword>
<evidence type="ECO:0000313" key="2">
    <source>
        <dbReference type="EMBL" id="SFK51325.1"/>
    </source>
</evidence>
<dbReference type="Proteomes" id="UP000199473">
    <property type="component" value="Unassembled WGS sequence"/>
</dbReference>
<dbReference type="Gene3D" id="1.10.260.40">
    <property type="entry name" value="lambda repressor-like DNA-binding domains"/>
    <property type="match status" value="1"/>
</dbReference>
<dbReference type="SUPFAM" id="SSF47413">
    <property type="entry name" value="lambda repressor-like DNA-binding domains"/>
    <property type="match status" value="1"/>
</dbReference>
<dbReference type="InterPro" id="IPR010982">
    <property type="entry name" value="Lambda_DNA-bd_dom_sf"/>
</dbReference>
<dbReference type="Pfam" id="PF13560">
    <property type="entry name" value="HTH_31"/>
    <property type="match status" value="1"/>
</dbReference>
<gene>
    <name evidence="2" type="ORF">SAMN02745775_103140</name>
</gene>
<evidence type="ECO:0000313" key="3">
    <source>
        <dbReference type="Proteomes" id="UP000199473"/>
    </source>
</evidence>